<name>A0A3M7PMZ9_BRAPC</name>
<evidence type="ECO:0000313" key="1">
    <source>
        <dbReference type="EMBL" id="RNA00486.1"/>
    </source>
</evidence>
<gene>
    <name evidence="1" type="ORF">BpHYR1_003025</name>
</gene>
<comment type="caution">
    <text evidence="1">The sequence shown here is derived from an EMBL/GenBank/DDBJ whole genome shotgun (WGS) entry which is preliminary data.</text>
</comment>
<dbReference type="EMBL" id="REGN01009722">
    <property type="protein sequence ID" value="RNA00486.1"/>
    <property type="molecule type" value="Genomic_DNA"/>
</dbReference>
<sequence length="185" mass="21035">EEITPRERIAFRKLRQERDRKNNELPELKKINDRFLKFKACNDGKNRFWEILRDDIFGFETSDINFLSTACTHDLIGINLKADLSLLVGCVYRQTPELVDKDFTIKTDHSIAKSLEAASRLIQCKSFSAVVVMGNFNKPEIELEENGSPVLGNVSSHSAIVSDAISSSNLVHIVIRKLLLMMVNR</sequence>
<dbReference type="Proteomes" id="UP000276133">
    <property type="component" value="Unassembled WGS sequence"/>
</dbReference>
<accession>A0A3M7PMZ9</accession>
<feature type="non-terminal residue" evidence="1">
    <location>
        <position position="1"/>
    </location>
</feature>
<protein>
    <submittedName>
        <fullName evidence="1">Uncharacterized protein</fullName>
    </submittedName>
</protein>
<dbReference type="AlphaFoldDB" id="A0A3M7PMZ9"/>
<evidence type="ECO:0000313" key="2">
    <source>
        <dbReference type="Proteomes" id="UP000276133"/>
    </source>
</evidence>
<proteinExistence type="predicted"/>
<reference evidence="1 2" key="1">
    <citation type="journal article" date="2018" name="Sci. Rep.">
        <title>Genomic signatures of local adaptation to the degree of environmental predictability in rotifers.</title>
        <authorList>
            <person name="Franch-Gras L."/>
            <person name="Hahn C."/>
            <person name="Garcia-Roger E.M."/>
            <person name="Carmona M.J."/>
            <person name="Serra M."/>
            <person name="Gomez A."/>
        </authorList>
    </citation>
    <scope>NUCLEOTIDE SEQUENCE [LARGE SCALE GENOMIC DNA]</scope>
    <source>
        <strain evidence="1">HYR1</strain>
    </source>
</reference>
<organism evidence="1 2">
    <name type="scientific">Brachionus plicatilis</name>
    <name type="common">Marine rotifer</name>
    <name type="synonym">Brachionus muelleri</name>
    <dbReference type="NCBI Taxonomy" id="10195"/>
    <lineage>
        <taxon>Eukaryota</taxon>
        <taxon>Metazoa</taxon>
        <taxon>Spiralia</taxon>
        <taxon>Gnathifera</taxon>
        <taxon>Rotifera</taxon>
        <taxon>Eurotatoria</taxon>
        <taxon>Monogononta</taxon>
        <taxon>Pseudotrocha</taxon>
        <taxon>Ploima</taxon>
        <taxon>Brachionidae</taxon>
        <taxon>Brachionus</taxon>
    </lineage>
</organism>
<keyword evidence="2" id="KW-1185">Reference proteome</keyword>